<proteinExistence type="predicted"/>
<gene>
    <name evidence="2" type="ORF">J34TS1_04370</name>
</gene>
<evidence type="ECO:0008006" key="4">
    <source>
        <dbReference type="Google" id="ProtNLM"/>
    </source>
</evidence>
<feature type="chain" id="PRO_5037018965" description="Group-specific protein" evidence="1">
    <location>
        <begin position="31"/>
        <end position="144"/>
    </location>
</feature>
<evidence type="ECO:0000256" key="1">
    <source>
        <dbReference type="SAM" id="SignalP"/>
    </source>
</evidence>
<protein>
    <recommendedName>
        <fullName evidence="4">Group-specific protein</fullName>
    </recommendedName>
</protein>
<comment type="caution">
    <text evidence="2">The sequence shown here is derived from an EMBL/GenBank/DDBJ whole genome shotgun (WGS) entry which is preliminary data.</text>
</comment>
<dbReference type="EMBL" id="BORT01000001">
    <property type="protein sequence ID" value="GIO45672.1"/>
    <property type="molecule type" value="Genomic_DNA"/>
</dbReference>
<sequence>MNLKSVFKGAVSSALAVGLITGVSTLPSFAQSTESSSENYETESGVIKPYDMDITKGTHSGGAFQATYKLSSANGKNVNFWVNNTGKVSVKLTINGGYEATFAPGKSGHISAPVGYFASEYNFKAVPTPNGGDISIEYKIAQRD</sequence>
<keyword evidence="3" id="KW-1185">Reference proteome</keyword>
<evidence type="ECO:0000313" key="2">
    <source>
        <dbReference type="EMBL" id="GIO45672.1"/>
    </source>
</evidence>
<evidence type="ECO:0000313" key="3">
    <source>
        <dbReference type="Proteomes" id="UP000682811"/>
    </source>
</evidence>
<organism evidence="2 3">
    <name type="scientific">Paenibacillus azoreducens</name>
    <dbReference type="NCBI Taxonomy" id="116718"/>
    <lineage>
        <taxon>Bacteria</taxon>
        <taxon>Bacillati</taxon>
        <taxon>Bacillota</taxon>
        <taxon>Bacilli</taxon>
        <taxon>Bacillales</taxon>
        <taxon>Paenibacillaceae</taxon>
        <taxon>Paenibacillus</taxon>
    </lineage>
</organism>
<keyword evidence="1" id="KW-0732">Signal</keyword>
<reference evidence="2 3" key="1">
    <citation type="submission" date="2021-03" db="EMBL/GenBank/DDBJ databases">
        <title>Antimicrobial resistance genes in bacteria isolated from Japanese honey, and their potential for conferring macrolide and lincosamide resistance in the American foulbrood pathogen Paenibacillus larvae.</title>
        <authorList>
            <person name="Okamoto M."/>
            <person name="Kumagai M."/>
            <person name="Kanamori H."/>
            <person name="Takamatsu D."/>
        </authorList>
    </citation>
    <scope>NUCLEOTIDE SEQUENCE [LARGE SCALE GENOMIC DNA]</scope>
    <source>
        <strain evidence="2 3">J34TS1</strain>
    </source>
</reference>
<dbReference type="Proteomes" id="UP000682811">
    <property type="component" value="Unassembled WGS sequence"/>
</dbReference>
<dbReference type="RefSeq" id="WP_212976804.1">
    <property type="nucleotide sequence ID" value="NZ_AP025343.1"/>
</dbReference>
<dbReference type="AlphaFoldDB" id="A0A920CQV0"/>
<feature type="signal peptide" evidence="1">
    <location>
        <begin position="1"/>
        <end position="30"/>
    </location>
</feature>
<accession>A0A920CQV0</accession>
<name>A0A920CQV0_9BACL</name>